<feature type="transmembrane region" description="Helical" evidence="7">
    <location>
        <begin position="92"/>
        <end position="118"/>
    </location>
</feature>
<dbReference type="GO" id="GO:0005886">
    <property type="term" value="C:plasma membrane"/>
    <property type="evidence" value="ECO:0007669"/>
    <property type="project" value="UniProtKB-SubCell"/>
</dbReference>
<name>A0A0A1H013_9LACO</name>
<dbReference type="CDD" id="cd13138">
    <property type="entry name" value="MATE_yoeA_like"/>
    <property type="match status" value="1"/>
</dbReference>
<proteinExistence type="predicted"/>
<dbReference type="AlphaFoldDB" id="A0A0A1H013"/>
<evidence type="ECO:0000313" key="8">
    <source>
        <dbReference type="EMBL" id="BAP86593.1"/>
    </source>
</evidence>
<sequence>MKKKGLIDLTTGRPLTQIIIFAIPLVGGTLFQQLYNFVDTLIVGRMIGIDALAAVGTYYPLSFLILGFIQGSCVGFSIPLARSIGNKNDNDIYSFLINAIWVCILMMIIMTPMMILFSSNLLVLLHTPNNIFSMASIFSIISFSGIPANIAYNYSANVLRSFGDSKHPFYFLIISLVINVILDLILIGPLNMGIAGAAVATVISEAVSAMLNIGWILKKFHIKKFSENSFSLTHISEICLIGIPMGLEYSISAIGAIVMQDAINQLGTASIAAQSAGDKIRQLFTLPMESVGMAMATYTAQNYGAKKINRIKEGIKSGLLIQLVYSIVAFFIVALSKNSLISLVLGRKDGTVFSKANEYLIIISLFFIVHGSLMIFRNVIQGLGRSLYAIFSGFGELIGRSIGGMLALTSLGYTAICYSNQLAWSISLIYCFIITLILFKTDKSLMVVGKKTK</sequence>
<feature type="transmembrane region" description="Helical" evidence="7">
    <location>
        <begin position="20"/>
        <end position="38"/>
    </location>
</feature>
<evidence type="ECO:0000256" key="4">
    <source>
        <dbReference type="ARBA" id="ARBA00022692"/>
    </source>
</evidence>
<dbReference type="Proteomes" id="UP000031620">
    <property type="component" value="Chromosome"/>
</dbReference>
<evidence type="ECO:0000256" key="3">
    <source>
        <dbReference type="ARBA" id="ARBA00022475"/>
    </source>
</evidence>
<comment type="subcellular location">
    <subcellularLocation>
        <location evidence="1">Cell membrane</location>
        <topology evidence="1">Multi-pass membrane protein</topology>
    </subcellularLocation>
</comment>
<keyword evidence="5 7" id="KW-1133">Transmembrane helix</keyword>
<dbReference type="PANTHER" id="PTHR43549">
    <property type="entry name" value="MULTIDRUG RESISTANCE PROTEIN YPNP-RELATED"/>
    <property type="match status" value="1"/>
</dbReference>
<dbReference type="InterPro" id="IPR048279">
    <property type="entry name" value="MdtK-like"/>
</dbReference>
<feature type="transmembrane region" description="Helical" evidence="7">
    <location>
        <begin position="58"/>
        <end position="80"/>
    </location>
</feature>
<feature type="transmembrane region" description="Helical" evidence="7">
    <location>
        <begin position="194"/>
        <end position="217"/>
    </location>
</feature>
<feature type="transmembrane region" description="Helical" evidence="7">
    <location>
        <begin position="169"/>
        <end position="188"/>
    </location>
</feature>
<keyword evidence="4 7" id="KW-0812">Transmembrane</keyword>
<feature type="transmembrane region" description="Helical" evidence="7">
    <location>
        <begin position="356"/>
        <end position="376"/>
    </location>
</feature>
<feature type="transmembrane region" description="Helical" evidence="7">
    <location>
        <begin position="317"/>
        <end position="336"/>
    </location>
</feature>
<evidence type="ECO:0000313" key="9">
    <source>
        <dbReference type="Proteomes" id="UP000031620"/>
    </source>
</evidence>
<evidence type="ECO:0000256" key="5">
    <source>
        <dbReference type="ARBA" id="ARBA00022989"/>
    </source>
</evidence>
<evidence type="ECO:0000256" key="6">
    <source>
        <dbReference type="ARBA" id="ARBA00023136"/>
    </source>
</evidence>
<dbReference type="GO" id="GO:0042910">
    <property type="term" value="F:xenobiotic transmembrane transporter activity"/>
    <property type="evidence" value="ECO:0007669"/>
    <property type="project" value="InterPro"/>
</dbReference>
<keyword evidence="3" id="KW-1003">Cell membrane</keyword>
<feature type="transmembrane region" description="Helical" evidence="7">
    <location>
        <begin position="130"/>
        <end position="148"/>
    </location>
</feature>
<keyword evidence="6 7" id="KW-0472">Membrane</keyword>
<reference evidence="8 9" key="1">
    <citation type="submission" date="2014-11" db="EMBL/GenBank/DDBJ databases">
        <title>Complete genome sequence and analysis of Lactobacillus hokkaidonensis LOOC260T.</title>
        <authorList>
            <person name="Tanizawa Y."/>
            <person name="Tohno M."/>
            <person name="Kaminuma E."/>
            <person name="Nakamura Y."/>
            <person name="Arita M."/>
        </authorList>
    </citation>
    <scope>NUCLEOTIDE SEQUENCE [LARGE SCALE GENOMIC DNA]</scope>
    <source>
        <strain evidence="8 9">LOOC260</strain>
    </source>
</reference>
<dbReference type="RefSeq" id="WP_041094778.1">
    <property type="nucleotide sequence ID" value="NZ_AP014680.1"/>
</dbReference>
<dbReference type="KEGG" id="lho:LOOC260_120870"/>
<organism evidence="8 9">
    <name type="scientific">Paucilactobacillus hokkaidonensis JCM 18461</name>
    <dbReference type="NCBI Taxonomy" id="1291742"/>
    <lineage>
        <taxon>Bacteria</taxon>
        <taxon>Bacillati</taxon>
        <taxon>Bacillota</taxon>
        <taxon>Bacilli</taxon>
        <taxon>Lactobacillales</taxon>
        <taxon>Lactobacillaceae</taxon>
        <taxon>Paucilactobacillus</taxon>
    </lineage>
</organism>
<evidence type="ECO:0000256" key="7">
    <source>
        <dbReference type="SAM" id="Phobius"/>
    </source>
</evidence>
<dbReference type="Pfam" id="PF01554">
    <property type="entry name" value="MatE"/>
    <property type="match status" value="2"/>
</dbReference>
<accession>A0A0A1H013</accession>
<feature type="transmembrane region" description="Helical" evidence="7">
    <location>
        <begin position="422"/>
        <end position="439"/>
    </location>
</feature>
<dbReference type="STRING" id="1291742.LOOC260_120870"/>
<dbReference type="PIRSF" id="PIRSF006603">
    <property type="entry name" value="DinF"/>
    <property type="match status" value="1"/>
</dbReference>
<dbReference type="EMBL" id="AP014680">
    <property type="protein sequence ID" value="BAP86593.1"/>
    <property type="molecule type" value="Genomic_DNA"/>
</dbReference>
<evidence type="ECO:0000256" key="2">
    <source>
        <dbReference type="ARBA" id="ARBA00022448"/>
    </source>
</evidence>
<dbReference type="NCBIfam" id="TIGR00797">
    <property type="entry name" value="matE"/>
    <property type="match status" value="1"/>
</dbReference>
<protein>
    <submittedName>
        <fullName evidence="8">MATE efflux family protein</fullName>
    </submittedName>
</protein>
<dbReference type="HOGENOM" id="CLU_012893_5_0_9"/>
<dbReference type="InterPro" id="IPR052031">
    <property type="entry name" value="Membrane_Transporter-Flippase"/>
</dbReference>
<evidence type="ECO:0000256" key="1">
    <source>
        <dbReference type="ARBA" id="ARBA00004651"/>
    </source>
</evidence>
<keyword evidence="2" id="KW-0813">Transport</keyword>
<dbReference type="InterPro" id="IPR002528">
    <property type="entry name" value="MATE_fam"/>
</dbReference>
<gene>
    <name evidence="8" type="ORF">LOOC260_120870</name>
</gene>
<dbReference type="GO" id="GO:0015297">
    <property type="term" value="F:antiporter activity"/>
    <property type="evidence" value="ECO:0007669"/>
    <property type="project" value="InterPro"/>
</dbReference>
<dbReference type="PANTHER" id="PTHR43549:SF3">
    <property type="entry name" value="MULTIDRUG RESISTANCE PROTEIN YPNP-RELATED"/>
    <property type="match status" value="1"/>
</dbReference>
<feature type="transmembrane region" description="Helical" evidence="7">
    <location>
        <begin position="397"/>
        <end position="416"/>
    </location>
</feature>